<accession>A0A8E2EJQ0</accession>
<dbReference type="AlphaFoldDB" id="A0A8E2EJQ0"/>
<reference evidence="1 2" key="1">
    <citation type="journal article" date="2016" name="Nat. Commun.">
        <title>Ectomycorrhizal ecology is imprinted in the genome of the dominant symbiotic fungus Cenococcum geophilum.</title>
        <authorList>
            <consortium name="DOE Joint Genome Institute"/>
            <person name="Peter M."/>
            <person name="Kohler A."/>
            <person name="Ohm R.A."/>
            <person name="Kuo A."/>
            <person name="Krutzmann J."/>
            <person name="Morin E."/>
            <person name="Arend M."/>
            <person name="Barry K.W."/>
            <person name="Binder M."/>
            <person name="Choi C."/>
            <person name="Clum A."/>
            <person name="Copeland A."/>
            <person name="Grisel N."/>
            <person name="Haridas S."/>
            <person name="Kipfer T."/>
            <person name="LaButti K."/>
            <person name="Lindquist E."/>
            <person name="Lipzen A."/>
            <person name="Maire R."/>
            <person name="Meier B."/>
            <person name="Mihaltcheva S."/>
            <person name="Molinier V."/>
            <person name="Murat C."/>
            <person name="Poggeler S."/>
            <person name="Quandt C.A."/>
            <person name="Sperisen C."/>
            <person name="Tritt A."/>
            <person name="Tisserant E."/>
            <person name="Crous P.W."/>
            <person name="Henrissat B."/>
            <person name="Nehls U."/>
            <person name="Egli S."/>
            <person name="Spatafora J.W."/>
            <person name="Grigoriev I.V."/>
            <person name="Martin F.M."/>
        </authorList>
    </citation>
    <scope>NUCLEOTIDE SEQUENCE [LARGE SCALE GENOMIC DNA]</scope>
    <source>
        <strain evidence="1 2">CBS 459.81</strain>
    </source>
</reference>
<evidence type="ECO:0000313" key="1">
    <source>
        <dbReference type="EMBL" id="OCK85267.1"/>
    </source>
</evidence>
<gene>
    <name evidence="1" type="ORF">K432DRAFT_377852</name>
</gene>
<keyword evidence="2" id="KW-1185">Reference proteome</keyword>
<name>A0A8E2EJQ0_9PEZI</name>
<proteinExistence type="predicted"/>
<protein>
    <submittedName>
        <fullName evidence="1">Uncharacterized protein</fullName>
    </submittedName>
</protein>
<evidence type="ECO:0000313" key="2">
    <source>
        <dbReference type="Proteomes" id="UP000250266"/>
    </source>
</evidence>
<dbReference type="EMBL" id="KV744822">
    <property type="protein sequence ID" value="OCK85267.1"/>
    <property type="molecule type" value="Genomic_DNA"/>
</dbReference>
<dbReference type="Proteomes" id="UP000250266">
    <property type="component" value="Unassembled WGS sequence"/>
</dbReference>
<sequence length="54" mass="5766">MFSTINSISGGGQELGWPETKGPSLIVFAAEVAHRDLAHTTTAAQKRVDARRDA</sequence>
<organism evidence="1 2">
    <name type="scientific">Lepidopterella palustris CBS 459.81</name>
    <dbReference type="NCBI Taxonomy" id="1314670"/>
    <lineage>
        <taxon>Eukaryota</taxon>
        <taxon>Fungi</taxon>
        <taxon>Dikarya</taxon>
        <taxon>Ascomycota</taxon>
        <taxon>Pezizomycotina</taxon>
        <taxon>Dothideomycetes</taxon>
        <taxon>Pleosporomycetidae</taxon>
        <taxon>Mytilinidiales</taxon>
        <taxon>Argynnaceae</taxon>
        <taxon>Lepidopterella</taxon>
    </lineage>
</organism>